<accession>A0ABQ1IU35</accession>
<evidence type="ECO:0000313" key="4">
    <source>
        <dbReference type="Proteomes" id="UP000603352"/>
    </source>
</evidence>
<dbReference type="RefSeq" id="WP_188580450.1">
    <property type="nucleotide sequence ID" value="NZ_BMDZ01000049.1"/>
</dbReference>
<organism evidence="3 4">
    <name type="scientific">Tistrella bauzanensis</name>
    <dbReference type="NCBI Taxonomy" id="657419"/>
    <lineage>
        <taxon>Bacteria</taxon>
        <taxon>Pseudomonadati</taxon>
        <taxon>Pseudomonadota</taxon>
        <taxon>Alphaproteobacteria</taxon>
        <taxon>Geminicoccales</taxon>
        <taxon>Geminicoccaceae</taxon>
        <taxon>Tistrella</taxon>
    </lineage>
</organism>
<dbReference type="Pfam" id="PF08874">
    <property type="entry name" value="DUF1835"/>
    <property type="match status" value="1"/>
</dbReference>
<evidence type="ECO:0000256" key="1">
    <source>
        <dbReference type="SAM" id="MobiDB-lite"/>
    </source>
</evidence>
<feature type="region of interest" description="Disordered" evidence="1">
    <location>
        <begin position="1"/>
        <end position="22"/>
    </location>
</feature>
<dbReference type="EMBL" id="BMDZ01000049">
    <property type="protein sequence ID" value="GGB52033.1"/>
    <property type="molecule type" value="Genomic_DNA"/>
</dbReference>
<protein>
    <recommendedName>
        <fullName evidence="2">DUF1835 domain-containing protein</fullName>
    </recommendedName>
</protein>
<feature type="domain" description="DUF1835" evidence="2">
    <location>
        <begin position="110"/>
        <end position="216"/>
    </location>
</feature>
<comment type="caution">
    <text evidence="3">The sequence shown here is derived from an EMBL/GenBank/DDBJ whole genome shotgun (WGS) entry which is preliminary data.</text>
</comment>
<proteinExistence type="predicted"/>
<gene>
    <name evidence="3" type="ORF">GCM10011505_36340</name>
</gene>
<keyword evidence="4" id="KW-1185">Reference proteome</keyword>
<evidence type="ECO:0000259" key="2">
    <source>
        <dbReference type="Pfam" id="PF08874"/>
    </source>
</evidence>
<dbReference type="InterPro" id="IPR014973">
    <property type="entry name" value="DUF1835"/>
</dbReference>
<name>A0ABQ1IU35_9PROT</name>
<reference evidence="4" key="1">
    <citation type="journal article" date="2019" name="Int. J. Syst. Evol. Microbiol.">
        <title>The Global Catalogue of Microorganisms (GCM) 10K type strain sequencing project: providing services to taxonomists for standard genome sequencing and annotation.</title>
        <authorList>
            <consortium name="The Broad Institute Genomics Platform"/>
            <consortium name="The Broad Institute Genome Sequencing Center for Infectious Disease"/>
            <person name="Wu L."/>
            <person name="Ma J."/>
        </authorList>
    </citation>
    <scope>NUCLEOTIDE SEQUENCE [LARGE SCALE GENOMIC DNA]</scope>
    <source>
        <strain evidence="4">CGMCC 1.10188</strain>
    </source>
</reference>
<evidence type="ECO:0000313" key="3">
    <source>
        <dbReference type="EMBL" id="GGB52033.1"/>
    </source>
</evidence>
<dbReference type="Proteomes" id="UP000603352">
    <property type="component" value="Unassembled WGS sequence"/>
</dbReference>
<sequence>MDDHSPDAPAPTAAPAADHPFHLHLDQQRKRARDLLRACLDGDAVADHRLRRHHPRAGQPPTLTDAQHAIARELGLASWPRLKAHILALDRARAAIRHGDPAPDGDSDTLHIRCGSDIRERLRQAGFTGDFLEVSDPLCHGPIPADGDLIAIRAAFIVAQYGAVLPLDVDGVTGKLTAAERALRAAAGGNRRVVLWMEHDAYDQLILARCLAVFAEHGAPARLELIQRDHFPGRARFIGLGQLDPEALRMLWTERVPLDARHLALGHRVWAALSDPSPEPLARLAGDGTAPLPVMAPALRRHLAELPGVEDGLSLTERLTLDLVAEAGDTPLTIGRLFGRMMRERDPLPALGDVMYLAIVAELARAAQPAIALTPAADPFTAMVTLTGHGQAVLYQELDAMALAPPVRWVGGCRIDPAAPHWRWDRQADRPVLHPAIL</sequence>